<dbReference type="Gene3D" id="2.160.20.10">
    <property type="entry name" value="Single-stranded right-handed beta-helix, Pectin lyase-like"/>
    <property type="match status" value="1"/>
</dbReference>
<evidence type="ECO:0000256" key="3">
    <source>
        <dbReference type="ARBA" id="ARBA00022729"/>
    </source>
</evidence>
<dbReference type="InterPro" id="IPR011459">
    <property type="entry name" value="DUF1565"/>
</dbReference>
<dbReference type="Pfam" id="PF21258">
    <property type="entry name" value="Glyco_hydro_120_ins"/>
    <property type="match status" value="1"/>
</dbReference>
<dbReference type="Pfam" id="PF07602">
    <property type="entry name" value="DUF1565"/>
    <property type="match status" value="1"/>
</dbReference>
<comment type="caution">
    <text evidence="7">The sequence shown here is derived from an EMBL/GenBank/DDBJ whole genome shotgun (WGS) entry which is preliminary data.</text>
</comment>
<dbReference type="PANTHER" id="PTHR40088:SF2">
    <property type="entry name" value="SECRETED SUGAR HYDROLASE"/>
    <property type="match status" value="1"/>
</dbReference>
<name>A0A5J5IFG6_9BACT</name>
<comment type="subcellular location">
    <subcellularLocation>
        <location evidence="1">Secreted</location>
    </subcellularLocation>
</comment>
<dbReference type="InterPro" id="IPR011050">
    <property type="entry name" value="Pectin_lyase_fold/virulence"/>
</dbReference>
<dbReference type="Gene3D" id="2.60.40.1180">
    <property type="entry name" value="Golgi alpha-mannosidase II"/>
    <property type="match status" value="1"/>
</dbReference>
<dbReference type="SUPFAM" id="SSF51126">
    <property type="entry name" value="Pectin lyase-like"/>
    <property type="match status" value="1"/>
</dbReference>
<evidence type="ECO:0000259" key="6">
    <source>
        <dbReference type="Pfam" id="PF21258"/>
    </source>
</evidence>
<accession>A0A5J5IFG6</accession>
<organism evidence="7 8">
    <name type="scientific">Ginsengibacter hankyongi</name>
    <dbReference type="NCBI Taxonomy" id="2607284"/>
    <lineage>
        <taxon>Bacteria</taxon>
        <taxon>Pseudomonadati</taxon>
        <taxon>Bacteroidota</taxon>
        <taxon>Chitinophagia</taxon>
        <taxon>Chitinophagales</taxon>
        <taxon>Chitinophagaceae</taxon>
        <taxon>Ginsengibacter</taxon>
    </lineage>
</organism>
<protein>
    <submittedName>
        <fullName evidence="7">DUF1565 domain-containing protein</fullName>
    </submittedName>
</protein>
<evidence type="ECO:0000313" key="8">
    <source>
        <dbReference type="Proteomes" id="UP000326903"/>
    </source>
</evidence>
<evidence type="ECO:0000259" key="5">
    <source>
        <dbReference type="Pfam" id="PF13229"/>
    </source>
</evidence>
<dbReference type="InterPro" id="IPR039448">
    <property type="entry name" value="Beta_helix"/>
</dbReference>
<proteinExistence type="predicted"/>
<dbReference type="InterPro" id="IPR013780">
    <property type="entry name" value="Glyco_hydro_b"/>
</dbReference>
<dbReference type="EMBL" id="VYQF01000009">
    <property type="protein sequence ID" value="KAA9036153.1"/>
    <property type="molecule type" value="Genomic_DNA"/>
</dbReference>
<feature type="domain" description="Glycoside hydrolase 120 insertion" evidence="6">
    <location>
        <begin position="88"/>
        <end position="197"/>
    </location>
</feature>
<reference evidence="7 8" key="1">
    <citation type="submission" date="2019-09" db="EMBL/GenBank/DDBJ databases">
        <title>Draft genome sequence of Ginsengibacter sp. BR5-29.</title>
        <authorList>
            <person name="Im W.-T."/>
        </authorList>
    </citation>
    <scope>NUCLEOTIDE SEQUENCE [LARGE SCALE GENOMIC DNA]</scope>
    <source>
        <strain evidence="7 8">BR5-29</strain>
    </source>
</reference>
<dbReference type="PANTHER" id="PTHR40088">
    <property type="entry name" value="PECTATE LYASE (EUROFUNG)"/>
    <property type="match status" value="1"/>
</dbReference>
<feature type="domain" description="Right handed beta helix" evidence="5">
    <location>
        <begin position="303"/>
        <end position="436"/>
    </location>
</feature>
<keyword evidence="3" id="KW-0732">Signal</keyword>
<evidence type="ECO:0000313" key="7">
    <source>
        <dbReference type="EMBL" id="KAA9036153.1"/>
    </source>
</evidence>
<dbReference type="InterPro" id="IPR012334">
    <property type="entry name" value="Pectin_lyas_fold"/>
</dbReference>
<dbReference type="AlphaFoldDB" id="A0A5J5IFG6"/>
<feature type="domain" description="DUF1565" evidence="4">
    <location>
        <begin position="17"/>
        <end position="55"/>
    </location>
</feature>
<dbReference type="Pfam" id="PF13229">
    <property type="entry name" value="Beta_helix"/>
    <property type="match status" value="1"/>
</dbReference>
<dbReference type="GO" id="GO:0016837">
    <property type="term" value="F:carbon-oxygen lyase activity, acting on polysaccharides"/>
    <property type="evidence" value="ECO:0007669"/>
    <property type="project" value="TreeGrafter"/>
</dbReference>
<evidence type="ECO:0000256" key="1">
    <source>
        <dbReference type="ARBA" id="ARBA00004613"/>
    </source>
</evidence>
<dbReference type="InterPro" id="IPR049169">
    <property type="entry name" value="Glyco_hydro_120_ins"/>
</dbReference>
<dbReference type="InterPro" id="IPR052052">
    <property type="entry name" value="Polysaccharide_Lyase_9"/>
</dbReference>
<dbReference type="Proteomes" id="UP000326903">
    <property type="component" value="Unassembled WGS sequence"/>
</dbReference>
<dbReference type="GO" id="GO:0005576">
    <property type="term" value="C:extracellular region"/>
    <property type="evidence" value="ECO:0007669"/>
    <property type="project" value="UniProtKB-SubCell"/>
</dbReference>
<keyword evidence="2" id="KW-0964">Secreted</keyword>
<gene>
    <name evidence="7" type="ORF">FW778_19655</name>
</gene>
<evidence type="ECO:0000256" key="2">
    <source>
        <dbReference type="ARBA" id="ARBA00022525"/>
    </source>
</evidence>
<keyword evidence="8" id="KW-1185">Reference proteome</keyword>
<sequence length="651" mass="72846">MLTSLNVAAREYHVSKNGSDDADGSMGHPFKTIMAASRVARAGDTITVHEGTYREWVDPKYGGINDLNRILYRAADGVKVIITGSEVIKGWKKAGEGVWKVILNNAMFGDYNPYREIIGGDWFLDLGRVHHTGEVYLNGKSFYEIDSLEKIFNPQPLKGAQDQEGSVYQWYCKSDSKTTTVWANFHNADPNKELVEINARPAVFYPKKTGINYITVRGFILKQAATNWAPPTAEQIGLIGPHWSKGWIIENNTISDSKSSGISLGADRMIGQNYSSVYKTKSGHISQLETVFNAIKNGWSKETVGSHIVRNNEIFNCEQTGICGDLGAIFSQIYGNHIYNIYVKRQWGGFEMAGIKLHAPIDVLIKNNCVHNASKGIWIDWEAQGIRITGNLLYDNSWMDLHIEVSHGPQIIDNNCFLSNLNLWNLSTGSAFINNMFTGQICKGTENERFTPYHYPHSTKVAGIMTTQGGDDRYLNNIFIKTPAPSYDIFEKANRPKRKKGTMDYGLGIYNDYPAIMPSSDYFISELSEVKLPVKAANNVYINGAIPYKNGLNELVDKQPDTNIHIEEKSDGIYLIIKIDKDVFGHKIKIINSPDLGEALVPEVAFENPEGTPVLFDTDYFNQKRALGNNSMPGPFISLKPGENEIKLWPK</sequence>
<evidence type="ECO:0000259" key="4">
    <source>
        <dbReference type="Pfam" id="PF07602"/>
    </source>
</evidence>